<proteinExistence type="predicted"/>
<dbReference type="Proteomes" id="UP000290921">
    <property type="component" value="Unassembled WGS sequence"/>
</dbReference>
<dbReference type="EMBL" id="QMAP01000011">
    <property type="protein sequence ID" value="RXI46168.1"/>
    <property type="molecule type" value="Genomic_DNA"/>
</dbReference>
<reference evidence="1 2" key="1">
    <citation type="submission" date="2018-06" db="EMBL/GenBank/DDBJ databases">
        <title>Genome conservation of Clostridium tetani.</title>
        <authorList>
            <person name="Bruggemann H."/>
            <person name="Popoff M.R."/>
        </authorList>
    </citation>
    <scope>NUCLEOTIDE SEQUENCE [LARGE SCALE GENOMIC DNA]</scope>
    <source>
        <strain evidence="1 2">2017.061</strain>
    </source>
</reference>
<evidence type="ECO:0000313" key="1">
    <source>
        <dbReference type="EMBL" id="RXI46168.1"/>
    </source>
</evidence>
<name>A0A4V1LEG5_CLOTA</name>
<organism evidence="1 2">
    <name type="scientific">Clostridium tetani</name>
    <dbReference type="NCBI Taxonomy" id="1513"/>
    <lineage>
        <taxon>Bacteria</taxon>
        <taxon>Bacillati</taxon>
        <taxon>Bacillota</taxon>
        <taxon>Clostridia</taxon>
        <taxon>Eubacteriales</taxon>
        <taxon>Clostridiaceae</taxon>
        <taxon>Clostridium</taxon>
    </lineage>
</organism>
<evidence type="ECO:0000313" key="2">
    <source>
        <dbReference type="Proteomes" id="UP000290921"/>
    </source>
</evidence>
<accession>A0A4V1LEG5</accession>
<sequence length="69" mass="8554">MGIKGYIKFFNCCYNTLYSHGLAWNIRFFYLYKNYYINHIRRGYIRADVEYVYVRQDKLFLIKEGVEYV</sequence>
<protein>
    <submittedName>
        <fullName evidence="1">Uncharacterized protein</fullName>
    </submittedName>
</protein>
<comment type="caution">
    <text evidence="1">The sequence shown here is derived from an EMBL/GenBank/DDBJ whole genome shotgun (WGS) entry which is preliminary data.</text>
</comment>
<gene>
    <name evidence="1" type="ORF">DP130_11430</name>
</gene>
<dbReference type="AlphaFoldDB" id="A0A4V1LEG5"/>